<accession>A0A9N9IRX9</accession>
<gene>
    <name evidence="2" type="ORF">FMOSSE_LOCUS16476</name>
</gene>
<evidence type="ECO:0000313" key="3">
    <source>
        <dbReference type="Proteomes" id="UP000789375"/>
    </source>
</evidence>
<feature type="compositionally biased region" description="Polar residues" evidence="1">
    <location>
        <begin position="110"/>
        <end position="128"/>
    </location>
</feature>
<dbReference type="AlphaFoldDB" id="A0A9N9IRX9"/>
<reference evidence="2" key="1">
    <citation type="submission" date="2021-06" db="EMBL/GenBank/DDBJ databases">
        <authorList>
            <person name="Kallberg Y."/>
            <person name="Tangrot J."/>
            <person name="Rosling A."/>
        </authorList>
    </citation>
    <scope>NUCLEOTIDE SEQUENCE</scope>
    <source>
        <strain evidence="2">87-6 pot B 2015</strain>
    </source>
</reference>
<proteinExistence type="predicted"/>
<feature type="compositionally biased region" description="Basic and acidic residues" evidence="1">
    <location>
        <begin position="17"/>
        <end position="27"/>
    </location>
</feature>
<dbReference type="Proteomes" id="UP000789375">
    <property type="component" value="Unassembled WGS sequence"/>
</dbReference>
<dbReference type="EMBL" id="CAJVPP010023552">
    <property type="protein sequence ID" value="CAG8747611.1"/>
    <property type="molecule type" value="Genomic_DNA"/>
</dbReference>
<feature type="non-terminal residue" evidence="2">
    <location>
        <position position="156"/>
    </location>
</feature>
<protein>
    <submittedName>
        <fullName evidence="2">10287_t:CDS:1</fullName>
    </submittedName>
</protein>
<comment type="caution">
    <text evidence="2">The sequence shown here is derived from an EMBL/GenBank/DDBJ whole genome shotgun (WGS) entry which is preliminary data.</text>
</comment>
<name>A0A9N9IRX9_FUNMO</name>
<feature type="compositionally biased region" description="Polar residues" evidence="1">
    <location>
        <begin position="28"/>
        <end position="46"/>
    </location>
</feature>
<feature type="compositionally biased region" description="Polar residues" evidence="1">
    <location>
        <begin position="55"/>
        <end position="65"/>
    </location>
</feature>
<sequence length="156" mass="15829">TNVGSSALGGIVGSNPSDEKAAEDKRSPSSNQPNLSSIQTESQDSSNRNDESILTKVTNMGSSALGSVVGSNDKAAESQRSPSSNQHNDESFITKVTNMGSSALGGIVGSNPSDNTATEGQHNPSSNQPDDESYLTKVTNKGSSALGGIVGSNPSD</sequence>
<feature type="region of interest" description="Disordered" evidence="1">
    <location>
        <begin position="1"/>
        <end position="135"/>
    </location>
</feature>
<organism evidence="2 3">
    <name type="scientific">Funneliformis mosseae</name>
    <name type="common">Endomycorrhizal fungus</name>
    <name type="synonym">Glomus mosseae</name>
    <dbReference type="NCBI Taxonomy" id="27381"/>
    <lineage>
        <taxon>Eukaryota</taxon>
        <taxon>Fungi</taxon>
        <taxon>Fungi incertae sedis</taxon>
        <taxon>Mucoromycota</taxon>
        <taxon>Glomeromycotina</taxon>
        <taxon>Glomeromycetes</taxon>
        <taxon>Glomerales</taxon>
        <taxon>Glomeraceae</taxon>
        <taxon>Funneliformis</taxon>
    </lineage>
</organism>
<feature type="non-terminal residue" evidence="2">
    <location>
        <position position="1"/>
    </location>
</feature>
<keyword evidence="3" id="KW-1185">Reference proteome</keyword>
<evidence type="ECO:0000313" key="2">
    <source>
        <dbReference type="EMBL" id="CAG8747611.1"/>
    </source>
</evidence>
<evidence type="ECO:0000256" key="1">
    <source>
        <dbReference type="SAM" id="MobiDB-lite"/>
    </source>
</evidence>